<name>A0A2K1JL88_PHYPA</name>
<reference evidence="2 4" key="1">
    <citation type="journal article" date="2008" name="Science">
        <title>The Physcomitrella genome reveals evolutionary insights into the conquest of land by plants.</title>
        <authorList>
            <person name="Rensing S."/>
            <person name="Lang D."/>
            <person name="Zimmer A."/>
            <person name="Terry A."/>
            <person name="Salamov A."/>
            <person name="Shapiro H."/>
            <person name="Nishiyama T."/>
            <person name="Perroud P.-F."/>
            <person name="Lindquist E."/>
            <person name="Kamisugi Y."/>
            <person name="Tanahashi T."/>
            <person name="Sakakibara K."/>
            <person name="Fujita T."/>
            <person name="Oishi K."/>
            <person name="Shin-I T."/>
            <person name="Kuroki Y."/>
            <person name="Toyoda A."/>
            <person name="Suzuki Y."/>
            <person name="Hashimoto A."/>
            <person name="Yamaguchi K."/>
            <person name="Sugano A."/>
            <person name="Kohara Y."/>
            <person name="Fujiyama A."/>
            <person name="Anterola A."/>
            <person name="Aoki S."/>
            <person name="Ashton N."/>
            <person name="Barbazuk W.B."/>
            <person name="Barker E."/>
            <person name="Bennetzen J."/>
            <person name="Bezanilla M."/>
            <person name="Blankenship R."/>
            <person name="Cho S.H."/>
            <person name="Dutcher S."/>
            <person name="Estelle M."/>
            <person name="Fawcett J.A."/>
            <person name="Gundlach H."/>
            <person name="Hanada K."/>
            <person name="Heyl A."/>
            <person name="Hicks K.A."/>
            <person name="Hugh J."/>
            <person name="Lohr M."/>
            <person name="Mayer K."/>
            <person name="Melkozernov A."/>
            <person name="Murata T."/>
            <person name="Nelson D."/>
            <person name="Pils B."/>
            <person name="Prigge M."/>
            <person name="Reiss B."/>
            <person name="Renner T."/>
            <person name="Rombauts S."/>
            <person name="Rushton P."/>
            <person name="Sanderfoot A."/>
            <person name="Schween G."/>
            <person name="Shiu S.-H."/>
            <person name="Stueber K."/>
            <person name="Theodoulou F.L."/>
            <person name="Tu H."/>
            <person name="Van de Peer Y."/>
            <person name="Verrier P.J."/>
            <person name="Waters E."/>
            <person name="Wood A."/>
            <person name="Yang L."/>
            <person name="Cove D."/>
            <person name="Cuming A."/>
            <person name="Hasebe M."/>
            <person name="Lucas S."/>
            <person name="Mishler D.B."/>
            <person name="Reski R."/>
            <person name="Grigoriev I."/>
            <person name="Quatrano R.S."/>
            <person name="Boore J.L."/>
        </authorList>
    </citation>
    <scope>NUCLEOTIDE SEQUENCE [LARGE SCALE GENOMIC DNA]</scope>
    <source>
        <strain evidence="3 4">cv. Gransden 2004</strain>
    </source>
</reference>
<dbReference type="Proteomes" id="UP000006727">
    <property type="component" value="Chromosome 13"/>
</dbReference>
<dbReference type="AlphaFoldDB" id="A0A2K1JL88"/>
<dbReference type="PaxDb" id="3218-PP1S52_100V6.1"/>
<evidence type="ECO:0008006" key="5">
    <source>
        <dbReference type="Google" id="ProtNLM"/>
    </source>
</evidence>
<reference evidence="2 4" key="2">
    <citation type="journal article" date="2018" name="Plant J.">
        <title>The Physcomitrella patens chromosome-scale assembly reveals moss genome structure and evolution.</title>
        <authorList>
            <person name="Lang D."/>
            <person name="Ullrich K.K."/>
            <person name="Murat F."/>
            <person name="Fuchs J."/>
            <person name="Jenkins J."/>
            <person name="Haas F.B."/>
            <person name="Piednoel M."/>
            <person name="Gundlach H."/>
            <person name="Van Bel M."/>
            <person name="Meyberg R."/>
            <person name="Vives C."/>
            <person name="Morata J."/>
            <person name="Symeonidi A."/>
            <person name="Hiss M."/>
            <person name="Muchero W."/>
            <person name="Kamisugi Y."/>
            <person name="Saleh O."/>
            <person name="Blanc G."/>
            <person name="Decker E.L."/>
            <person name="van Gessel N."/>
            <person name="Grimwood J."/>
            <person name="Hayes R.D."/>
            <person name="Graham S.W."/>
            <person name="Gunter L.E."/>
            <person name="McDaniel S.F."/>
            <person name="Hoernstein S.N.W."/>
            <person name="Larsson A."/>
            <person name="Li F.W."/>
            <person name="Perroud P.F."/>
            <person name="Phillips J."/>
            <person name="Ranjan P."/>
            <person name="Rokshar D.S."/>
            <person name="Rothfels C.J."/>
            <person name="Schneider L."/>
            <person name="Shu S."/>
            <person name="Stevenson D.W."/>
            <person name="Thummler F."/>
            <person name="Tillich M."/>
            <person name="Villarreal Aguilar J.C."/>
            <person name="Widiez T."/>
            <person name="Wong G.K."/>
            <person name="Wymore A."/>
            <person name="Zhang Y."/>
            <person name="Zimmer A.D."/>
            <person name="Quatrano R.S."/>
            <person name="Mayer K.F.X."/>
            <person name="Goodstein D."/>
            <person name="Casacuberta J.M."/>
            <person name="Vandepoele K."/>
            <person name="Reski R."/>
            <person name="Cuming A.C."/>
            <person name="Tuskan G.A."/>
            <person name="Maumus F."/>
            <person name="Salse J."/>
            <person name="Schmutz J."/>
            <person name="Rensing S.A."/>
        </authorList>
    </citation>
    <scope>NUCLEOTIDE SEQUENCE [LARGE SCALE GENOMIC DNA]</scope>
    <source>
        <strain evidence="3 4">cv. Gransden 2004</strain>
    </source>
</reference>
<keyword evidence="1" id="KW-0732">Signal</keyword>
<dbReference type="Gramene" id="Pp3c13_8500V3.2">
    <property type="protein sequence ID" value="PAC:32931114.CDS.1"/>
    <property type="gene ID" value="Pp3c13_8500"/>
</dbReference>
<dbReference type="EnsemblPlants" id="Pp3c13_8500V3.1">
    <property type="protein sequence ID" value="PAC:32931113.CDS.1"/>
    <property type="gene ID" value="Pp3c13_8500"/>
</dbReference>
<reference evidence="3" key="3">
    <citation type="submission" date="2020-12" db="UniProtKB">
        <authorList>
            <consortium name="EnsemblPlants"/>
        </authorList>
    </citation>
    <scope>IDENTIFICATION</scope>
</reference>
<dbReference type="Gramene" id="Pp3c13_8500V3.1">
    <property type="protein sequence ID" value="PAC:32931113.CDS.1"/>
    <property type="gene ID" value="Pp3c13_8500"/>
</dbReference>
<proteinExistence type="predicted"/>
<evidence type="ECO:0000313" key="2">
    <source>
        <dbReference type="EMBL" id="PNR42303.1"/>
    </source>
</evidence>
<protein>
    <recommendedName>
        <fullName evidence="5">Secreted protein</fullName>
    </recommendedName>
</protein>
<dbReference type="EMBL" id="ABEU02000013">
    <property type="protein sequence ID" value="PNR42303.1"/>
    <property type="molecule type" value="Genomic_DNA"/>
</dbReference>
<accession>A0A2K1JL88</accession>
<gene>
    <name evidence="2" type="ORF">PHYPA_017132</name>
</gene>
<dbReference type="InParanoid" id="A0A2K1JL88"/>
<feature type="signal peptide" evidence="1">
    <location>
        <begin position="1"/>
        <end position="25"/>
    </location>
</feature>
<organism evidence="2">
    <name type="scientific">Physcomitrium patens</name>
    <name type="common">Spreading-leaved earth moss</name>
    <name type="synonym">Physcomitrella patens</name>
    <dbReference type="NCBI Taxonomy" id="3218"/>
    <lineage>
        <taxon>Eukaryota</taxon>
        <taxon>Viridiplantae</taxon>
        <taxon>Streptophyta</taxon>
        <taxon>Embryophyta</taxon>
        <taxon>Bryophyta</taxon>
        <taxon>Bryophytina</taxon>
        <taxon>Bryopsida</taxon>
        <taxon>Funariidae</taxon>
        <taxon>Funariales</taxon>
        <taxon>Funariaceae</taxon>
        <taxon>Physcomitrium</taxon>
    </lineage>
</organism>
<evidence type="ECO:0000313" key="4">
    <source>
        <dbReference type="Proteomes" id="UP000006727"/>
    </source>
</evidence>
<keyword evidence="4" id="KW-1185">Reference proteome</keyword>
<dbReference type="EnsemblPlants" id="Pp3c13_8500V3.2">
    <property type="protein sequence ID" value="PAC:32931114.CDS.1"/>
    <property type="gene ID" value="Pp3c13_8500"/>
</dbReference>
<sequence length="77" mass="8766">MVTILVRCYLHYVLSVLSFIPHTCSLPRKSCMSSLFVVFQSKVKSFLALTMSFWHLKFQQKDTVLAASIANECGICF</sequence>
<evidence type="ECO:0000313" key="3">
    <source>
        <dbReference type="EnsemblPlants" id="PAC:32931113.CDS.1"/>
    </source>
</evidence>
<evidence type="ECO:0000256" key="1">
    <source>
        <dbReference type="SAM" id="SignalP"/>
    </source>
</evidence>
<feature type="chain" id="PRO_5036042880" description="Secreted protein" evidence="1">
    <location>
        <begin position="26"/>
        <end position="77"/>
    </location>
</feature>